<accession>A0ABP9VIB1</accession>
<dbReference type="InterPro" id="IPR008984">
    <property type="entry name" value="SMAD_FHA_dom_sf"/>
</dbReference>
<dbReference type="Proteomes" id="UP001458946">
    <property type="component" value="Unassembled WGS sequence"/>
</dbReference>
<dbReference type="InterPro" id="IPR011748">
    <property type="entry name" value="Unchr_phage_tail-like"/>
</dbReference>
<dbReference type="PROSITE" id="PS50006">
    <property type="entry name" value="FHA_DOMAIN"/>
    <property type="match status" value="1"/>
</dbReference>
<dbReference type="CDD" id="cd00060">
    <property type="entry name" value="FHA"/>
    <property type="match status" value="1"/>
</dbReference>
<dbReference type="Gene3D" id="2.60.200.20">
    <property type="match status" value="1"/>
</dbReference>
<comment type="caution">
    <text evidence="3">The sequence shown here is derived from an EMBL/GenBank/DDBJ whole genome shotgun (WGS) entry which is preliminary data.</text>
</comment>
<evidence type="ECO:0000259" key="2">
    <source>
        <dbReference type="PROSITE" id="PS50006"/>
    </source>
</evidence>
<dbReference type="InterPro" id="IPR000253">
    <property type="entry name" value="FHA_dom"/>
</dbReference>
<evidence type="ECO:0000313" key="3">
    <source>
        <dbReference type="EMBL" id="GAA5503108.1"/>
    </source>
</evidence>
<reference evidence="3 4" key="1">
    <citation type="submission" date="2024-02" db="EMBL/GenBank/DDBJ databases">
        <title>Deinococcus xinjiangensis NBRC 107630.</title>
        <authorList>
            <person name="Ichikawa N."/>
            <person name="Katano-Makiyama Y."/>
            <person name="Hidaka K."/>
        </authorList>
    </citation>
    <scope>NUCLEOTIDE SEQUENCE [LARGE SCALE GENOMIC DNA]</scope>
    <source>
        <strain evidence="3 4">NBRC 107630</strain>
    </source>
</reference>
<dbReference type="Pfam" id="PF00498">
    <property type="entry name" value="FHA"/>
    <property type="match status" value="1"/>
</dbReference>
<feature type="compositionally biased region" description="Low complexity" evidence="1">
    <location>
        <begin position="297"/>
        <end position="310"/>
    </location>
</feature>
<name>A0ABP9VIB1_9DEIO</name>
<feature type="region of interest" description="Disordered" evidence="1">
    <location>
        <begin position="297"/>
        <end position="316"/>
    </location>
</feature>
<feature type="domain" description="FHA" evidence="2">
    <location>
        <begin position="23"/>
        <end position="73"/>
    </location>
</feature>
<protein>
    <recommendedName>
        <fullName evidence="2">FHA domain-containing protein</fullName>
    </recommendedName>
</protein>
<keyword evidence="4" id="KW-1185">Reference proteome</keyword>
<dbReference type="Pfam" id="PF09684">
    <property type="entry name" value="Tail_P2_I"/>
    <property type="match status" value="1"/>
</dbReference>
<dbReference type="NCBIfam" id="TIGR02242">
    <property type="entry name" value="tail_TIGR02242"/>
    <property type="match status" value="1"/>
</dbReference>
<gene>
    <name evidence="3" type="ORF">Dxin01_02857</name>
</gene>
<dbReference type="SMART" id="SM00240">
    <property type="entry name" value="FHA"/>
    <property type="match status" value="1"/>
</dbReference>
<evidence type="ECO:0000256" key="1">
    <source>
        <dbReference type="SAM" id="MobiDB-lite"/>
    </source>
</evidence>
<dbReference type="EMBL" id="BAABRN010000038">
    <property type="protein sequence ID" value="GAA5503108.1"/>
    <property type="molecule type" value="Genomic_DNA"/>
</dbReference>
<proteinExistence type="predicted"/>
<dbReference type="SUPFAM" id="SSF49879">
    <property type="entry name" value="SMAD/FHA domain"/>
    <property type="match status" value="1"/>
</dbReference>
<dbReference type="RefSeq" id="WP_353543080.1">
    <property type="nucleotide sequence ID" value="NZ_BAABRN010000038.1"/>
</dbReference>
<organism evidence="3 4">
    <name type="scientific">Deinococcus xinjiangensis</name>
    <dbReference type="NCBI Taxonomy" id="457454"/>
    <lineage>
        <taxon>Bacteria</taxon>
        <taxon>Thermotogati</taxon>
        <taxon>Deinococcota</taxon>
        <taxon>Deinococci</taxon>
        <taxon>Deinococcales</taxon>
        <taxon>Deinococcaceae</taxon>
        <taxon>Deinococcus</taxon>
    </lineage>
</organism>
<dbReference type="InterPro" id="IPR006521">
    <property type="entry name" value="Tail_protein_I"/>
</dbReference>
<evidence type="ECO:0000313" key="4">
    <source>
        <dbReference type="Proteomes" id="UP001458946"/>
    </source>
</evidence>
<sequence>MAQLQLRRGGEVLRMLPLEMRLLSIGRTPDNGLPLRDSKVAIRHAEISNENGVFLLTNLAGETNLTYVNGQRLAPHQPYRLEHGDEVQIGPFTIAFLHIDQPAAAPPARTGHVLVQGELNATPARPAIPTYPSPIPNKSDAAMYSQFLPPLFQESEFLSRYLKIFQTIWEPLQTRQDHLDVHFDPRLAPPQILGWMSEWLGVPFESHWPEARQRAWMQEAVTSYRWRGTRYGLTRGLETVFGLSPVLKEDSGRPHTLEIEVLDSLDGEDSASREAITAFIYRHSPAHTYVEVKFVSPESSAAKPSPKANKTNPDNQ</sequence>